<sequence length="270" mass="29243">MFSVFDASSFTSINRKPTPPESPKSDATTTTRTTTTAIAPTFANTREPSHNGFQQKHIKTHNIVGTRFRSKTGCLNCRKRKKKCDETSPVCQACQVRNQECVWPDLAKKANAKRVSKPSTSTSKRIPPPTSTTILDIGSATHDHSKSITTTPNGTTSSNLSFSTKSASPTPTSTSTSTSSVSFTNRATTGPPWKYDASLLYFDPALMVTTLPMSSTRNDTGSKSVVDKSQQQQSLSHSISGVSTGMVDFDNEHEEAMDDVGHLNMNVLLT</sequence>
<gene>
    <name evidence="4" type="ORF">CORT_0E05040</name>
</gene>
<dbReference type="eggNOG" id="ENOG502RQHS">
    <property type="taxonomic scope" value="Eukaryota"/>
</dbReference>
<dbReference type="PANTHER" id="PTHR37534">
    <property type="entry name" value="TRANSCRIPTIONAL ACTIVATOR PROTEIN UGA3"/>
    <property type="match status" value="1"/>
</dbReference>
<dbReference type="SMART" id="SM00066">
    <property type="entry name" value="GAL4"/>
    <property type="match status" value="1"/>
</dbReference>
<dbReference type="Gene3D" id="4.10.240.10">
    <property type="entry name" value="Zn(2)-C6 fungal-type DNA-binding domain"/>
    <property type="match status" value="1"/>
</dbReference>
<dbReference type="PROSITE" id="PS50048">
    <property type="entry name" value="ZN2_CY6_FUNGAL_2"/>
    <property type="match status" value="1"/>
</dbReference>
<proteinExistence type="predicted"/>
<evidence type="ECO:0000256" key="1">
    <source>
        <dbReference type="ARBA" id="ARBA00023242"/>
    </source>
</evidence>
<dbReference type="PROSITE" id="PS00463">
    <property type="entry name" value="ZN2_CY6_FUNGAL_1"/>
    <property type="match status" value="1"/>
</dbReference>
<feature type="compositionally biased region" description="Low complexity" evidence="2">
    <location>
        <begin position="222"/>
        <end position="240"/>
    </location>
</feature>
<evidence type="ECO:0000313" key="5">
    <source>
        <dbReference type="Proteomes" id="UP000005018"/>
    </source>
</evidence>
<organism evidence="4 5">
    <name type="scientific">Candida orthopsilosis (strain 90-125)</name>
    <name type="common">Yeast</name>
    <dbReference type="NCBI Taxonomy" id="1136231"/>
    <lineage>
        <taxon>Eukaryota</taxon>
        <taxon>Fungi</taxon>
        <taxon>Dikarya</taxon>
        <taxon>Ascomycota</taxon>
        <taxon>Saccharomycotina</taxon>
        <taxon>Pichiomycetes</taxon>
        <taxon>Debaryomycetaceae</taxon>
        <taxon>Candida/Lodderomyces clade</taxon>
        <taxon>Candida</taxon>
    </lineage>
</organism>
<dbReference type="Pfam" id="PF00172">
    <property type="entry name" value="Zn_clus"/>
    <property type="match status" value="1"/>
</dbReference>
<dbReference type="GO" id="GO:0008270">
    <property type="term" value="F:zinc ion binding"/>
    <property type="evidence" value="ECO:0007669"/>
    <property type="project" value="InterPro"/>
</dbReference>
<dbReference type="HOGENOM" id="CLU_1030571_0_0_1"/>
<dbReference type="Proteomes" id="UP000005018">
    <property type="component" value="Chromosome 5"/>
</dbReference>
<feature type="domain" description="Zn(2)-C6 fungal-type" evidence="3">
    <location>
        <begin position="73"/>
        <end position="103"/>
    </location>
</feature>
<evidence type="ECO:0000256" key="2">
    <source>
        <dbReference type="SAM" id="MobiDB-lite"/>
    </source>
</evidence>
<feature type="region of interest" description="Disordered" evidence="2">
    <location>
        <begin position="1"/>
        <end position="33"/>
    </location>
</feature>
<dbReference type="EMBL" id="HE681723">
    <property type="protein sequence ID" value="CCG24088.1"/>
    <property type="molecule type" value="Genomic_DNA"/>
</dbReference>
<dbReference type="InterPro" id="IPR036864">
    <property type="entry name" value="Zn2-C6_fun-type_DNA-bd_sf"/>
</dbReference>
<dbReference type="SUPFAM" id="SSF57701">
    <property type="entry name" value="Zn2/Cys6 DNA-binding domain"/>
    <property type="match status" value="1"/>
</dbReference>
<evidence type="ECO:0000313" key="4">
    <source>
        <dbReference type="EMBL" id="CCG24088.1"/>
    </source>
</evidence>
<dbReference type="AlphaFoldDB" id="H8X7Y9"/>
<dbReference type="RefSeq" id="XP_003870218.1">
    <property type="nucleotide sequence ID" value="XM_003870169.1"/>
</dbReference>
<accession>H8X7Y9</accession>
<feature type="region of interest" description="Disordered" evidence="2">
    <location>
        <begin position="110"/>
        <end position="187"/>
    </location>
</feature>
<reference evidence="4 5" key="1">
    <citation type="journal article" date="2012" name="PLoS ONE">
        <title>Sequence and analysis of the genome of the pathogenic yeast Candida orthopsilosis.</title>
        <authorList>
            <person name="Riccombeni A."/>
            <person name="Vidanes G."/>
            <person name="Proux-Wera E."/>
            <person name="Wolfe K.H."/>
            <person name="Butler G."/>
        </authorList>
    </citation>
    <scope>NUCLEOTIDE SEQUENCE [LARGE SCALE GENOMIC DNA]</scope>
    <source>
        <strain evidence="4 5">Co 90-125</strain>
    </source>
</reference>
<feature type="compositionally biased region" description="Polar residues" evidence="2">
    <location>
        <begin position="147"/>
        <end position="160"/>
    </location>
</feature>
<dbReference type="PANTHER" id="PTHR37534:SF46">
    <property type="entry name" value="ZN(II)2CYS6 TRANSCRIPTION FACTOR (EUROFUNG)"/>
    <property type="match status" value="1"/>
</dbReference>
<feature type="compositionally biased region" description="Polar residues" evidence="2">
    <location>
        <begin position="1"/>
        <end position="15"/>
    </location>
</feature>
<dbReference type="KEGG" id="cot:CORT_0E05040"/>
<feature type="region of interest" description="Disordered" evidence="2">
    <location>
        <begin position="213"/>
        <end position="241"/>
    </location>
</feature>
<dbReference type="GO" id="GO:0000981">
    <property type="term" value="F:DNA-binding transcription factor activity, RNA polymerase II-specific"/>
    <property type="evidence" value="ECO:0007669"/>
    <property type="project" value="InterPro"/>
</dbReference>
<keyword evidence="5" id="KW-1185">Reference proteome</keyword>
<evidence type="ECO:0000259" key="3">
    <source>
        <dbReference type="PROSITE" id="PS50048"/>
    </source>
</evidence>
<dbReference type="CDD" id="cd00067">
    <property type="entry name" value="GAL4"/>
    <property type="match status" value="1"/>
</dbReference>
<dbReference type="InterPro" id="IPR001138">
    <property type="entry name" value="Zn2Cys6_DnaBD"/>
</dbReference>
<name>H8X7Y9_CANO9</name>
<dbReference type="OrthoDB" id="415590at2759"/>
<protein>
    <recommendedName>
        <fullName evidence="3">Zn(2)-C6 fungal-type domain-containing protein</fullName>
    </recommendedName>
</protein>
<keyword evidence="1" id="KW-0539">Nucleus</keyword>
<feature type="compositionally biased region" description="Low complexity" evidence="2">
    <location>
        <begin position="161"/>
        <end position="184"/>
    </location>
</feature>
<dbReference type="GeneID" id="14541290"/>